<keyword evidence="15" id="KW-0137">Centromere</keyword>
<keyword evidence="13 18" id="KW-0472">Membrane</keyword>
<dbReference type="Gene3D" id="1.20.190.50">
    <property type="match status" value="1"/>
</dbReference>
<sequence length="732" mass="85243">MLPFTSTDMQSKVENMEIAQEESSLESERNTWRLIYCLYQNRISSSGLSTQMEHDGYMNNNYISEKNVIENLYKSESYIREYQLIIDWLEKNALDQADRHPSIELFTDKTVAWENTMHQLDQLKNSSVEIAFKSSRPLVSHLDPDAPIREGKQLHDLDREDDARLEKRMFIEVRCGRLQKAQALAMHCGQPWRAACLLGWIPNHDPNYNNPSTDTKLPIEGNPNRSLWKMCAWEMSEDKRIASSWQDALWAYVKTLLDIRVESALRLMMLKMYTAMPEEYWKNEISLEDAFKELHASRNPIIRAQSNNPDHLIQKYIILDHIPKLMEEIETMIDVGVCDSQFLRFLAHLILFFRQIGRSTKDKVEDKVLLAYVRVLIEIGDPTLVAFYTATLPQEEQITNYACYLEGVKENEQRKRCLRAAEDANLNVEAITKLVVENIRKKNIESDPTDLKGTIIDADMEKINALDWLIFYQSQREEALRQTNALIRYFLTKEKLDAARKAFNKIPSDSIESVMAEYSNMECTITNLTITCPNHNNVSKQAAASIREYLCYKTYLDAQEGFDEWFSHFHHGKPVPPEELSTYATFTEKVAYDHRKTQYNLEFERWKSTMQHHTKAVKQLLFNVLLFPDGGWLVDSKSSNGEPCTSEDELREHQLEKLRELCIPKVTLLLHSVMSEMNEHDGCIQLADILASEQHQLYKVFSKGRLREIFKKICESSLVLMDQKKDPWGYPK</sequence>
<keyword evidence="8" id="KW-0995">Kinetochore</keyword>
<dbReference type="PANTHER" id="PTHR13003">
    <property type="entry name" value="NUP107-RELATED"/>
    <property type="match status" value="1"/>
</dbReference>
<reference evidence="20 21" key="1">
    <citation type="submission" date="2015-04" db="EMBL/GenBank/DDBJ databases">
        <title>Lasius niger genome sequencing.</title>
        <authorList>
            <person name="Konorov E.A."/>
            <person name="Nikitin M.A."/>
            <person name="Kirill M.V."/>
            <person name="Chang P."/>
        </authorList>
    </citation>
    <scope>NUCLEOTIDE SEQUENCE [LARGE SCALE GENOMIC DNA]</scope>
    <source>
        <tissue evidence="20">Whole</tissue>
    </source>
</reference>
<evidence type="ECO:0000256" key="9">
    <source>
        <dbReference type="ARBA" id="ARBA00022927"/>
    </source>
</evidence>
<evidence type="ECO:0000256" key="18">
    <source>
        <dbReference type="RuleBase" id="RU365072"/>
    </source>
</evidence>
<comment type="subunit">
    <text evidence="17">Part of the nuclear pore complex (NPC). Forms part of the Nup160 subcomplex in the nuclear pore which is composed of NUP160, NUP133, NUP107 and Nup96; this complex plays a role in RNA export and in tethering Nup98 and NUP153 to the nucleus. Does not interact with TPR. Interacts with ZNF106.</text>
</comment>
<evidence type="ECO:0000256" key="2">
    <source>
        <dbReference type="ARBA" id="ARBA00009510"/>
    </source>
</evidence>
<dbReference type="GO" id="GO:0006406">
    <property type="term" value="P:mRNA export from nucleus"/>
    <property type="evidence" value="ECO:0007669"/>
    <property type="project" value="TreeGrafter"/>
</dbReference>
<proteinExistence type="inferred from homology"/>
<keyword evidence="21" id="KW-1185">Reference proteome</keyword>
<evidence type="ECO:0000256" key="10">
    <source>
        <dbReference type="ARBA" id="ARBA00022990"/>
    </source>
</evidence>
<gene>
    <name evidence="20" type="ORF">RF55_3566</name>
</gene>
<evidence type="ECO:0000256" key="19">
    <source>
        <dbReference type="SAM" id="MobiDB-lite"/>
    </source>
</evidence>
<dbReference type="Gene3D" id="1.10.3450.20">
    <property type="match status" value="1"/>
</dbReference>
<dbReference type="GO" id="GO:0000776">
    <property type="term" value="C:kinetochore"/>
    <property type="evidence" value="ECO:0007669"/>
    <property type="project" value="UniProtKB-KW"/>
</dbReference>
<protein>
    <recommendedName>
        <fullName evidence="18">Nuclear pore complex protein</fullName>
    </recommendedName>
</protein>
<dbReference type="EMBL" id="LBMM01001513">
    <property type="protein sequence ID" value="KMQ96166.1"/>
    <property type="molecule type" value="Genomic_DNA"/>
</dbReference>
<evidence type="ECO:0000313" key="20">
    <source>
        <dbReference type="EMBL" id="KMQ96166.1"/>
    </source>
</evidence>
<keyword evidence="14 18" id="KW-0539">Nucleus</keyword>
<dbReference type="Proteomes" id="UP000036403">
    <property type="component" value="Unassembled WGS sequence"/>
</dbReference>
<keyword evidence="9" id="KW-0653">Protein transport</keyword>
<evidence type="ECO:0000256" key="17">
    <source>
        <dbReference type="ARBA" id="ARBA00063956"/>
    </source>
</evidence>
<keyword evidence="11 18" id="KW-0811">Translocation</keyword>
<evidence type="ECO:0000256" key="12">
    <source>
        <dbReference type="ARBA" id="ARBA00023132"/>
    </source>
</evidence>
<evidence type="ECO:0000256" key="6">
    <source>
        <dbReference type="ARBA" id="ARBA00022553"/>
    </source>
</evidence>
<dbReference type="AlphaFoldDB" id="A0A0J7L0L7"/>
<evidence type="ECO:0000256" key="4">
    <source>
        <dbReference type="ARBA" id="ARBA00022454"/>
    </source>
</evidence>
<keyword evidence="12 18" id="KW-0906">Nuclear pore complex</keyword>
<organism evidence="20 21">
    <name type="scientific">Lasius niger</name>
    <name type="common">Black garden ant</name>
    <dbReference type="NCBI Taxonomy" id="67767"/>
    <lineage>
        <taxon>Eukaryota</taxon>
        <taxon>Metazoa</taxon>
        <taxon>Ecdysozoa</taxon>
        <taxon>Arthropoda</taxon>
        <taxon>Hexapoda</taxon>
        <taxon>Insecta</taxon>
        <taxon>Pterygota</taxon>
        <taxon>Neoptera</taxon>
        <taxon>Endopterygota</taxon>
        <taxon>Hymenoptera</taxon>
        <taxon>Apocrita</taxon>
        <taxon>Aculeata</taxon>
        <taxon>Formicoidea</taxon>
        <taxon>Formicidae</taxon>
        <taxon>Formicinae</taxon>
        <taxon>Lasius</taxon>
        <taxon>Lasius</taxon>
    </lineage>
</organism>
<name>A0A0J7L0L7_LASNI</name>
<evidence type="ECO:0000313" key="21">
    <source>
        <dbReference type="Proteomes" id="UP000036403"/>
    </source>
</evidence>
<dbReference type="PANTHER" id="PTHR13003:SF2">
    <property type="entry name" value="NUCLEAR PORE COMPLEX PROTEIN NUP107"/>
    <property type="match status" value="1"/>
</dbReference>
<evidence type="ECO:0000256" key="3">
    <source>
        <dbReference type="ARBA" id="ARBA00022448"/>
    </source>
</evidence>
<comment type="caution">
    <text evidence="20">The sequence shown here is derived from an EMBL/GenBank/DDBJ whole genome shotgun (WGS) entry which is preliminary data.</text>
</comment>
<dbReference type="GO" id="GO:0006606">
    <property type="term" value="P:protein import into nucleus"/>
    <property type="evidence" value="ECO:0007669"/>
    <property type="project" value="TreeGrafter"/>
</dbReference>
<keyword evidence="6" id="KW-0597">Phosphoprotein</keyword>
<evidence type="ECO:0000256" key="15">
    <source>
        <dbReference type="ARBA" id="ARBA00023328"/>
    </source>
</evidence>
<comment type="subcellular location">
    <subcellularLocation>
        <location evidence="1">Chromosome</location>
        <location evidence="1">Centromere</location>
        <location evidence="1">Kinetochore</location>
    </subcellularLocation>
    <subcellularLocation>
        <location evidence="18">Nucleus</location>
        <location evidence="18">Nuclear pore complex</location>
    </subcellularLocation>
    <subcellularLocation>
        <location evidence="18">Nucleus membrane</location>
    </subcellularLocation>
</comment>
<evidence type="ECO:0000256" key="7">
    <source>
        <dbReference type="ARBA" id="ARBA00022816"/>
    </source>
</evidence>
<feature type="region of interest" description="Disordered" evidence="19">
    <location>
        <begin position="1"/>
        <end position="22"/>
    </location>
</feature>
<evidence type="ECO:0000256" key="16">
    <source>
        <dbReference type="ARBA" id="ARBA00056880"/>
    </source>
</evidence>
<dbReference type="GO" id="GO:0000973">
    <property type="term" value="P:post-transcriptional tethering of RNA polymerase II gene DNA at nuclear periphery"/>
    <property type="evidence" value="ECO:0007669"/>
    <property type="project" value="TreeGrafter"/>
</dbReference>
<dbReference type="FunFam" id="1.20.190.50:FF:000001">
    <property type="entry name" value="Nuclear pore complex protein"/>
    <property type="match status" value="1"/>
</dbReference>
<evidence type="ECO:0000256" key="8">
    <source>
        <dbReference type="ARBA" id="ARBA00022838"/>
    </source>
</evidence>
<feature type="compositionally biased region" description="Polar residues" evidence="19">
    <location>
        <begin position="1"/>
        <end position="13"/>
    </location>
</feature>
<dbReference type="GO" id="GO:0017056">
    <property type="term" value="F:structural constituent of nuclear pore"/>
    <property type="evidence" value="ECO:0007669"/>
    <property type="project" value="UniProtKB-UniRule"/>
</dbReference>
<dbReference type="Pfam" id="PF04121">
    <property type="entry name" value="Nup84_Nup100"/>
    <property type="match status" value="1"/>
</dbReference>
<evidence type="ECO:0000256" key="14">
    <source>
        <dbReference type="ARBA" id="ARBA00023242"/>
    </source>
</evidence>
<dbReference type="FunFam" id="1.10.3450.20:FF:000001">
    <property type="entry name" value="Nuclear pore complex protein"/>
    <property type="match status" value="1"/>
</dbReference>
<accession>A0A0J7L0L7</accession>
<dbReference type="InterPro" id="IPR007252">
    <property type="entry name" value="Nup84/Nup107"/>
</dbReference>
<keyword evidence="3 18" id="KW-0813">Transport</keyword>
<dbReference type="PaxDb" id="67767-A0A0J7L0L7"/>
<comment type="function">
    <text evidence="18">Functions as a component of the nuclear pore complex (NPC).</text>
</comment>
<evidence type="ECO:0000256" key="5">
    <source>
        <dbReference type="ARBA" id="ARBA00022481"/>
    </source>
</evidence>
<keyword evidence="4" id="KW-0158">Chromosome</keyword>
<evidence type="ECO:0000256" key="11">
    <source>
        <dbReference type="ARBA" id="ARBA00023010"/>
    </source>
</evidence>
<evidence type="ECO:0000256" key="1">
    <source>
        <dbReference type="ARBA" id="ARBA00004629"/>
    </source>
</evidence>
<dbReference type="OrthoDB" id="3098at2759"/>
<keyword evidence="5" id="KW-0488">Methylation</keyword>
<dbReference type="GO" id="GO:0031080">
    <property type="term" value="C:nuclear pore outer ring"/>
    <property type="evidence" value="ECO:0007669"/>
    <property type="project" value="TreeGrafter"/>
</dbReference>
<comment type="function">
    <text evidence="16">Plays a role in the nuclear pore complex (NPC) assembly and/or maintenance. Required for the assembly of peripheral proteins into the NPC. May anchor NUP62 to the NPC. Involved in nephrogenesis.</text>
</comment>
<dbReference type="GO" id="GO:0031965">
    <property type="term" value="C:nuclear membrane"/>
    <property type="evidence" value="ECO:0007669"/>
    <property type="project" value="UniProtKB-SubCell"/>
</dbReference>
<keyword evidence="10" id="KW-0007">Acetylation</keyword>
<comment type="similarity">
    <text evidence="2 18">Belongs to the nucleoporin Nup84/Nup107 family.</text>
</comment>
<dbReference type="STRING" id="67767.A0A0J7L0L7"/>
<evidence type="ECO:0000256" key="13">
    <source>
        <dbReference type="ARBA" id="ARBA00023136"/>
    </source>
</evidence>
<keyword evidence="7" id="KW-0509">mRNA transport</keyword>